<proteinExistence type="inferred from homology"/>
<keyword evidence="5" id="KW-0175">Coiled coil</keyword>
<evidence type="ECO:0000256" key="1">
    <source>
        <dbReference type="ARBA" id="ARBA00005709"/>
    </source>
</evidence>
<dbReference type="InterPro" id="IPR001492">
    <property type="entry name" value="Flagellin"/>
</dbReference>
<comment type="similarity">
    <text evidence="1 4">Belongs to the bacterial flagellin family.</text>
</comment>
<reference evidence="8 9" key="1">
    <citation type="journal article" date="2018" name="Nat. Biotechnol.">
        <title>A standardized bacterial taxonomy based on genome phylogeny substantially revises the tree of life.</title>
        <authorList>
            <person name="Parks D.H."/>
            <person name="Chuvochina M."/>
            <person name="Waite D.W."/>
            <person name="Rinke C."/>
            <person name="Skarshewski A."/>
            <person name="Chaumeil P.A."/>
            <person name="Hugenholtz P."/>
        </authorList>
    </citation>
    <scope>NUCLEOTIDE SEQUENCE [LARGE SCALE GENOMIC DNA]</scope>
    <source>
        <strain evidence="8">UBA11728</strain>
    </source>
</reference>
<dbReference type="InterPro" id="IPR042187">
    <property type="entry name" value="Flagellin_C_sub2"/>
</dbReference>
<comment type="subcellular location">
    <subcellularLocation>
        <location evidence="4">Secreted</location>
    </subcellularLocation>
    <subcellularLocation>
        <location evidence="4">Bacterial flagellum</location>
    </subcellularLocation>
</comment>
<evidence type="ECO:0000256" key="3">
    <source>
        <dbReference type="ARBA" id="ARBA00023143"/>
    </source>
</evidence>
<dbReference type="Pfam" id="PF00669">
    <property type="entry name" value="Flagellin_N"/>
    <property type="match status" value="1"/>
</dbReference>
<dbReference type="SUPFAM" id="SSF64518">
    <property type="entry name" value="Phase 1 flagellin"/>
    <property type="match status" value="1"/>
</dbReference>
<evidence type="ECO:0000313" key="9">
    <source>
        <dbReference type="Proteomes" id="UP000262969"/>
    </source>
</evidence>
<dbReference type="InterPro" id="IPR046358">
    <property type="entry name" value="Flagellin_C"/>
</dbReference>
<name>A0A3D2X8R4_9FIRM</name>
<comment type="caution">
    <text evidence="8">The sequence shown here is derived from an EMBL/GenBank/DDBJ whole genome shotgun (WGS) entry which is preliminary data.</text>
</comment>
<evidence type="ECO:0000256" key="4">
    <source>
        <dbReference type="RuleBase" id="RU362073"/>
    </source>
</evidence>
<dbReference type="Proteomes" id="UP000262969">
    <property type="component" value="Unassembled WGS sequence"/>
</dbReference>
<keyword evidence="4" id="KW-0964">Secreted</keyword>
<protein>
    <recommendedName>
        <fullName evidence="2 4">Flagellin</fullName>
    </recommendedName>
</protein>
<dbReference type="Gene3D" id="1.20.1330.10">
    <property type="entry name" value="f41 fragment of flagellin, N-terminal domain"/>
    <property type="match status" value="2"/>
</dbReference>
<sequence length="741" mass="81539">MIIQHNMVSNFTNRQLGINTLNKGKSAEKLGSGYRVNRAADDSAGLSISEKMRAQIRGLNRAEDNIQDGISLLQTADGAMNEIHSILQRMRELSVQAANDTYTDEDRECIQEEYNALKKEINKISRQTEFNTQKIIFDNTVSVGGSPSDIKIYTSDTGGYGGIIYQGVRYDWSNFLSETGGNSLDVAIPKEGDYFLDTVDGTRLFFTMDKGKDLPDISKKYDINATTSNIQIDNSIYSWNNVTNEDGDIINLSNPKEGQYSFSHCGSLISFYIEDGDDIGDVIEKLNASGADKSTSWSSQSIIQELKQAIYGFNIKTPAIDINNSNKDNILDSSYSIHADLTGIQLNGYTKVAWEDLNFSPPFYNGETKGVNFTSGKGIGAETTVTFQCPETGVSFSFHINSEASLAEVIRGLNNTVVPTEIEANVQGQFTLDTSGTSVMTGATVSSYPDTDISFKFQRDRIGLDFEMDNWVTASSLSGLEINFGSNSFVLIASELSKLDQFFRDGNSNNLKLAFQYSDTEKITIDFNRTNNISDSTRPDPSTYVNPLDYQNAMDSYVASKITDFTAQFSNSSFDIKSDNASLTIDNITGKSIASGNKTNTFYFGVKPKEEDPLYIQAGANSMQLIAMHIGKISTAKLGITSESVKTSSLAGDNIATVDTAIGFISKYRSQVGAYQNQLEHAQNNVSNTSENMQRAESKIRDADMAKEMIHYAKQNILEQVSQSILSQANQSPEGILNLIR</sequence>
<organism evidence="8 9">
    <name type="scientific">Lachnoclostridium phytofermentans</name>
    <dbReference type="NCBI Taxonomy" id="66219"/>
    <lineage>
        <taxon>Bacteria</taxon>
        <taxon>Bacillati</taxon>
        <taxon>Bacillota</taxon>
        <taxon>Clostridia</taxon>
        <taxon>Lachnospirales</taxon>
        <taxon>Lachnospiraceae</taxon>
    </lineage>
</organism>
<feature type="domain" description="Flagellin N-terminal" evidence="6">
    <location>
        <begin position="3"/>
        <end position="136"/>
    </location>
</feature>
<dbReference type="Gene3D" id="6.10.10.10">
    <property type="entry name" value="Flagellar export chaperone, C-terminal domain"/>
    <property type="match status" value="1"/>
</dbReference>
<evidence type="ECO:0000259" key="6">
    <source>
        <dbReference type="Pfam" id="PF00669"/>
    </source>
</evidence>
<feature type="domain" description="Flagellin C-terminal" evidence="7">
    <location>
        <begin position="656"/>
        <end position="740"/>
    </location>
</feature>
<gene>
    <name evidence="8" type="ORF">DHW61_11390</name>
</gene>
<dbReference type="PANTHER" id="PTHR42792">
    <property type="entry name" value="FLAGELLIN"/>
    <property type="match status" value="1"/>
</dbReference>
<keyword evidence="3 4" id="KW-0975">Bacterial flagellum</keyword>
<dbReference type="GO" id="GO:0005198">
    <property type="term" value="F:structural molecule activity"/>
    <property type="evidence" value="ECO:0007669"/>
    <property type="project" value="UniProtKB-UniRule"/>
</dbReference>
<evidence type="ECO:0000256" key="2">
    <source>
        <dbReference type="ARBA" id="ARBA00020110"/>
    </source>
</evidence>
<dbReference type="EMBL" id="DPVV01000377">
    <property type="protein sequence ID" value="HCL02993.1"/>
    <property type="molecule type" value="Genomic_DNA"/>
</dbReference>
<dbReference type="InterPro" id="IPR001029">
    <property type="entry name" value="Flagellin_N"/>
</dbReference>
<dbReference type="GO" id="GO:0005576">
    <property type="term" value="C:extracellular region"/>
    <property type="evidence" value="ECO:0007669"/>
    <property type="project" value="UniProtKB-SubCell"/>
</dbReference>
<accession>A0A3D2X8R4</accession>
<dbReference type="PRINTS" id="PR00207">
    <property type="entry name" value="FLAGELLIN"/>
</dbReference>
<evidence type="ECO:0000256" key="5">
    <source>
        <dbReference type="SAM" id="Coils"/>
    </source>
</evidence>
<comment type="function">
    <text evidence="4">Flagellin is the subunit protein which polymerizes to form the filaments of bacterial flagella.</text>
</comment>
<evidence type="ECO:0000313" key="8">
    <source>
        <dbReference type="EMBL" id="HCL02993.1"/>
    </source>
</evidence>
<evidence type="ECO:0000259" key="7">
    <source>
        <dbReference type="Pfam" id="PF00700"/>
    </source>
</evidence>
<dbReference type="PANTHER" id="PTHR42792:SF2">
    <property type="entry name" value="FLAGELLIN"/>
    <property type="match status" value="1"/>
</dbReference>
<dbReference type="Pfam" id="PF00700">
    <property type="entry name" value="Flagellin_C"/>
    <property type="match status" value="1"/>
</dbReference>
<feature type="coiled-coil region" evidence="5">
    <location>
        <begin position="665"/>
        <end position="706"/>
    </location>
</feature>
<dbReference type="GO" id="GO:0009288">
    <property type="term" value="C:bacterial-type flagellum"/>
    <property type="evidence" value="ECO:0007669"/>
    <property type="project" value="UniProtKB-SubCell"/>
</dbReference>
<dbReference type="AlphaFoldDB" id="A0A3D2X8R4"/>